<dbReference type="InterPro" id="IPR007044">
    <property type="entry name" value="Cyclodeamin/CycHdrlase"/>
</dbReference>
<dbReference type="STRING" id="39777.B7L28_06445"/>
<dbReference type="InterPro" id="IPR036178">
    <property type="entry name" value="Formintransfe-cycloase-like_sf"/>
</dbReference>
<dbReference type="SUPFAM" id="SSF101262">
    <property type="entry name" value="Methenyltetrahydrofolate cyclohydrolase-like"/>
    <property type="match status" value="1"/>
</dbReference>
<proteinExistence type="predicted"/>
<name>A0A133S1K5_9FIRM</name>
<sequence>MDLLTSSVKDFVAATASKEPTPGGGAIAALTAATGAALAEMVANLTFDKKGYEDVQAEMHLLQQKAEFIREKALSLAQADANVFNLFMDALALPKNTDEEKLARTAAIQQAYKDAANVPLEIGMISYEIFDLAYVAATKGNQNLITDGIIAAINARAAVKAAFLNVRINISGIKDESYVADLKAQMNQIESELDEKEASVLALYK</sequence>
<dbReference type="RefSeq" id="WP_060807882.1">
    <property type="nucleotide sequence ID" value="NZ_KQ958122.1"/>
</dbReference>
<gene>
    <name evidence="2" type="ORF">HMPREF3233_01695</name>
</gene>
<dbReference type="Proteomes" id="UP000070226">
    <property type="component" value="Unassembled WGS sequence"/>
</dbReference>
<organism evidence="2">
    <name type="scientific">Veillonella atypica</name>
    <dbReference type="NCBI Taxonomy" id="39777"/>
    <lineage>
        <taxon>Bacteria</taxon>
        <taxon>Bacillati</taxon>
        <taxon>Bacillota</taxon>
        <taxon>Negativicutes</taxon>
        <taxon>Veillonellales</taxon>
        <taxon>Veillonellaceae</taxon>
        <taxon>Veillonella</taxon>
    </lineage>
</organism>
<evidence type="ECO:0000313" key="3">
    <source>
        <dbReference type="Proteomes" id="UP000070226"/>
    </source>
</evidence>
<dbReference type="Gene3D" id="1.20.120.680">
    <property type="entry name" value="Formiminotetrahydrofolate cyclodeaminase monomer, up-and-down helical bundle"/>
    <property type="match status" value="1"/>
</dbReference>
<feature type="domain" description="Cyclodeaminase/cyclohydrolase" evidence="1">
    <location>
        <begin position="7"/>
        <end position="188"/>
    </location>
</feature>
<evidence type="ECO:0000259" key="1">
    <source>
        <dbReference type="Pfam" id="PF04961"/>
    </source>
</evidence>
<dbReference type="EMBL" id="LRQT01000096">
    <property type="protein sequence ID" value="KXA62222.1"/>
    <property type="molecule type" value="Genomic_DNA"/>
</dbReference>
<evidence type="ECO:0000313" key="2">
    <source>
        <dbReference type="EMBL" id="KXA62222.1"/>
    </source>
</evidence>
<comment type="caution">
    <text evidence="2">The sequence shown here is derived from an EMBL/GenBank/DDBJ whole genome shotgun (WGS) entry which is preliminary data.</text>
</comment>
<keyword evidence="2" id="KW-0378">Hydrolase</keyword>
<dbReference type="AlphaFoldDB" id="A0A133S1K5"/>
<accession>A0A133S1K5</accession>
<dbReference type="Pfam" id="PF04961">
    <property type="entry name" value="FTCD_C"/>
    <property type="match status" value="1"/>
</dbReference>
<dbReference type="PATRIC" id="fig|39777.7.peg.1661"/>
<reference evidence="2 3" key="1">
    <citation type="submission" date="2016-01" db="EMBL/GenBank/DDBJ databases">
        <authorList>
            <person name="Oliw E.H."/>
        </authorList>
    </citation>
    <scope>NUCLEOTIDE SEQUENCE [LARGE SCALE GENOMIC DNA]</scope>
    <source>
        <strain evidence="2 3">CMW7756B</strain>
    </source>
</reference>
<protein>
    <submittedName>
        <fullName evidence="2">Putative methenyltetrahydrofolate cyclohydrolase</fullName>
    </submittedName>
</protein>
<dbReference type="GO" id="GO:0016787">
    <property type="term" value="F:hydrolase activity"/>
    <property type="evidence" value="ECO:0007669"/>
    <property type="project" value="UniProtKB-KW"/>
</dbReference>